<dbReference type="Pfam" id="PF16209">
    <property type="entry name" value="PhoLip_ATPase_N"/>
    <property type="match status" value="1"/>
</dbReference>
<dbReference type="GO" id="GO:0045332">
    <property type="term" value="P:phospholipid translocation"/>
    <property type="evidence" value="ECO:0007669"/>
    <property type="project" value="TreeGrafter"/>
</dbReference>
<keyword evidence="4 14" id="KW-0479">Metal-binding</keyword>
<evidence type="ECO:0000256" key="9">
    <source>
        <dbReference type="ARBA" id="ARBA00022989"/>
    </source>
</evidence>
<dbReference type="PRINTS" id="PR00119">
    <property type="entry name" value="CATATPASE"/>
</dbReference>
<feature type="domain" description="P-type ATPase C-terminal" evidence="18">
    <location>
        <begin position="936"/>
        <end position="1176"/>
    </location>
</feature>
<dbReference type="InterPro" id="IPR036412">
    <property type="entry name" value="HAD-like_sf"/>
</dbReference>
<evidence type="ECO:0000256" key="10">
    <source>
        <dbReference type="ARBA" id="ARBA00023136"/>
    </source>
</evidence>
<evidence type="ECO:0000256" key="8">
    <source>
        <dbReference type="ARBA" id="ARBA00022967"/>
    </source>
</evidence>
<evidence type="ECO:0000256" key="7">
    <source>
        <dbReference type="ARBA" id="ARBA00022842"/>
    </source>
</evidence>
<feature type="binding site" evidence="13">
    <location>
        <position position="783"/>
    </location>
    <ligand>
        <name>ATP</name>
        <dbReference type="ChEBI" id="CHEBI:30616"/>
    </ligand>
</feature>
<feature type="compositionally biased region" description="Polar residues" evidence="16">
    <location>
        <begin position="14"/>
        <end position="23"/>
    </location>
</feature>
<dbReference type="FunFam" id="2.70.150.10:FF:000054">
    <property type="entry name" value="Phospholipid-transporting ATPase"/>
    <property type="match status" value="1"/>
</dbReference>
<feature type="compositionally biased region" description="Pro residues" evidence="16">
    <location>
        <begin position="25"/>
        <end position="37"/>
    </location>
</feature>
<keyword evidence="8 15" id="KW-1278">Translocase</keyword>
<protein>
    <recommendedName>
        <fullName evidence="15">Phospholipid-transporting ATPase</fullName>
        <ecNumber evidence="15">7.6.2.1</ecNumber>
    </recommendedName>
</protein>
<dbReference type="FunFam" id="3.40.50.1000:FF:000221">
    <property type="entry name" value="Phospholipid-transporting ATPase"/>
    <property type="match status" value="1"/>
</dbReference>
<comment type="cofactor">
    <cofactor evidence="14">
        <name>Mg(2+)</name>
        <dbReference type="ChEBI" id="CHEBI:18420"/>
    </cofactor>
</comment>
<organism evidence="19 20">
    <name type="scientific">Dioscorea zingiberensis</name>
    <dbReference type="NCBI Taxonomy" id="325984"/>
    <lineage>
        <taxon>Eukaryota</taxon>
        <taxon>Viridiplantae</taxon>
        <taxon>Streptophyta</taxon>
        <taxon>Embryophyta</taxon>
        <taxon>Tracheophyta</taxon>
        <taxon>Spermatophyta</taxon>
        <taxon>Magnoliopsida</taxon>
        <taxon>Liliopsida</taxon>
        <taxon>Dioscoreales</taxon>
        <taxon>Dioscoreaceae</taxon>
        <taxon>Dioscorea</taxon>
    </lineage>
</organism>
<dbReference type="InterPro" id="IPR023298">
    <property type="entry name" value="ATPase_P-typ_TM_dom_sf"/>
</dbReference>
<name>A0A9D5CSQ2_9LILI</name>
<feature type="binding site" evidence="13">
    <location>
        <position position="701"/>
    </location>
    <ligand>
        <name>ATP</name>
        <dbReference type="ChEBI" id="CHEBI:30616"/>
    </ligand>
</feature>
<feature type="transmembrane region" description="Helical" evidence="15">
    <location>
        <begin position="972"/>
        <end position="991"/>
    </location>
</feature>
<evidence type="ECO:0000256" key="4">
    <source>
        <dbReference type="ARBA" id="ARBA00022723"/>
    </source>
</evidence>
<evidence type="ECO:0000313" key="20">
    <source>
        <dbReference type="Proteomes" id="UP001085076"/>
    </source>
</evidence>
<feature type="transmembrane region" description="Helical" evidence="15">
    <location>
        <begin position="1050"/>
        <end position="1073"/>
    </location>
</feature>
<dbReference type="PROSITE" id="PS00154">
    <property type="entry name" value="ATPASE_E1_E2"/>
    <property type="match status" value="1"/>
</dbReference>
<feature type="binding site" evidence="13">
    <location>
        <position position="602"/>
    </location>
    <ligand>
        <name>ATP</name>
        <dbReference type="ChEBI" id="CHEBI:30616"/>
    </ligand>
</feature>
<evidence type="ECO:0000256" key="13">
    <source>
        <dbReference type="PIRSR" id="PIRSR606539-2"/>
    </source>
</evidence>
<evidence type="ECO:0000256" key="11">
    <source>
        <dbReference type="ARBA" id="ARBA00034036"/>
    </source>
</evidence>
<feature type="region of interest" description="Disordered" evidence="16">
    <location>
        <begin position="1"/>
        <end position="125"/>
    </location>
</feature>
<dbReference type="InterPro" id="IPR001757">
    <property type="entry name" value="P_typ_ATPase"/>
</dbReference>
<dbReference type="InterPro" id="IPR018303">
    <property type="entry name" value="ATPase_P-typ_P_site"/>
</dbReference>
<feature type="binding site" evidence="13">
    <location>
        <position position="495"/>
    </location>
    <ligand>
        <name>ATP</name>
        <dbReference type="ChEBI" id="CHEBI:30616"/>
    </ligand>
</feature>
<dbReference type="InterPro" id="IPR023299">
    <property type="entry name" value="ATPase_P-typ_cyto_dom_N"/>
</dbReference>
<accession>A0A9D5CSQ2</accession>
<feature type="binding site" evidence="13">
    <location>
        <position position="643"/>
    </location>
    <ligand>
        <name>ATP</name>
        <dbReference type="ChEBI" id="CHEBI:30616"/>
    </ligand>
</feature>
<keyword evidence="7 14" id="KW-0460">Magnesium</keyword>
<dbReference type="Pfam" id="PF16212">
    <property type="entry name" value="PhoLip_ATPase_C"/>
    <property type="match status" value="1"/>
</dbReference>
<evidence type="ECO:0000256" key="16">
    <source>
        <dbReference type="SAM" id="MobiDB-lite"/>
    </source>
</evidence>
<evidence type="ECO:0000256" key="12">
    <source>
        <dbReference type="PIRSR" id="PIRSR606539-1"/>
    </source>
</evidence>
<feature type="transmembrane region" description="Helical" evidence="15">
    <location>
        <begin position="1003"/>
        <end position="1020"/>
    </location>
</feature>
<keyword evidence="3 15" id="KW-0812">Transmembrane</keyword>
<feature type="binding site" evidence="13">
    <location>
        <position position="913"/>
    </location>
    <ligand>
        <name>ATP</name>
        <dbReference type="ChEBI" id="CHEBI:30616"/>
    </ligand>
</feature>
<feature type="binding site" evidence="13">
    <location>
        <position position="493"/>
    </location>
    <ligand>
        <name>ATP</name>
        <dbReference type="ChEBI" id="CHEBI:30616"/>
    </ligand>
</feature>
<feature type="transmembrane region" description="Helical" evidence="15">
    <location>
        <begin position="1085"/>
        <end position="1103"/>
    </location>
</feature>
<dbReference type="InterPro" id="IPR032630">
    <property type="entry name" value="P_typ_ATPase_c"/>
</dbReference>
<dbReference type="EMBL" id="JAGGNH010000003">
    <property type="protein sequence ID" value="KAJ0979130.1"/>
    <property type="molecule type" value="Genomic_DNA"/>
</dbReference>
<reference evidence="19" key="1">
    <citation type="submission" date="2021-03" db="EMBL/GenBank/DDBJ databases">
        <authorList>
            <person name="Li Z."/>
            <person name="Yang C."/>
        </authorList>
    </citation>
    <scope>NUCLEOTIDE SEQUENCE</scope>
    <source>
        <strain evidence="19">Dzin_1.0</strain>
        <tissue evidence="19">Leaf</tissue>
    </source>
</reference>
<dbReference type="NCBIfam" id="TIGR01494">
    <property type="entry name" value="ATPase_P-type"/>
    <property type="match status" value="2"/>
</dbReference>
<dbReference type="GO" id="GO:0005524">
    <property type="term" value="F:ATP binding"/>
    <property type="evidence" value="ECO:0007669"/>
    <property type="project" value="UniProtKB-UniRule"/>
</dbReference>
<dbReference type="GO" id="GO:0005886">
    <property type="term" value="C:plasma membrane"/>
    <property type="evidence" value="ECO:0007669"/>
    <property type="project" value="TreeGrafter"/>
</dbReference>
<feature type="binding site" evidence="13">
    <location>
        <position position="884"/>
    </location>
    <ligand>
        <name>ATP</name>
        <dbReference type="ChEBI" id="CHEBI:30616"/>
    </ligand>
</feature>
<dbReference type="PANTHER" id="PTHR24092:SF91">
    <property type="entry name" value="PHOSPHOLIPID-TRANSPORTING ATPASE 1"/>
    <property type="match status" value="1"/>
</dbReference>
<feature type="binding site" evidence="13">
    <location>
        <position position="914"/>
    </location>
    <ligand>
        <name>ATP</name>
        <dbReference type="ChEBI" id="CHEBI:30616"/>
    </ligand>
</feature>
<evidence type="ECO:0000313" key="19">
    <source>
        <dbReference type="EMBL" id="KAJ0979130.1"/>
    </source>
</evidence>
<feature type="transmembrane region" description="Helical" evidence="15">
    <location>
        <begin position="424"/>
        <end position="445"/>
    </location>
</feature>
<dbReference type="InterPro" id="IPR008250">
    <property type="entry name" value="ATPase_P-typ_transduc_dom_A_sf"/>
</dbReference>
<evidence type="ECO:0000256" key="2">
    <source>
        <dbReference type="ARBA" id="ARBA00008109"/>
    </source>
</evidence>
<evidence type="ECO:0000256" key="3">
    <source>
        <dbReference type="ARBA" id="ARBA00022692"/>
    </source>
</evidence>
<comment type="similarity">
    <text evidence="2 15">Belongs to the cation transport ATPase (P-type) (TC 3.A.3) family. Type IV subfamily.</text>
</comment>
<feature type="binding site" evidence="13">
    <location>
        <position position="494"/>
    </location>
    <ligand>
        <name>ATP</name>
        <dbReference type="ChEBI" id="CHEBI:30616"/>
    </ligand>
</feature>
<feature type="active site" description="4-aspartylphosphate intermediate" evidence="12">
    <location>
        <position position="493"/>
    </location>
</feature>
<dbReference type="GO" id="GO:0016887">
    <property type="term" value="F:ATP hydrolysis activity"/>
    <property type="evidence" value="ECO:0007669"/>
    <property type="project" value="InterPro"/>
</dbReference>
<feature type="binding site" evidence="14">
    <location>
        <position position="910"/>
    </location>
    <ligand>
        <name>Mg(2+)</name>
        <dbReference type="ChEBI" id="CHEBI:18420"/>
    </ligand>
</feature>
<dbReference type="OrthoDB" id="377733at2759"/>
<keyword evidence="20" id="KW-1185">Reference proteome</keyword>
<sequence>MASGRPLLIPSPKTPTSPYSQTGSDPPPHPDPPPIPLPSSSSSRRSKLPSKSQNSSGGTFSFPTELRASKRSSSSSSRQPTTAQRFPSRRSDSMTGSQRDIPDSEARFVYVNDPDRSNQPTRLPTNSIRTTKYSILTFLPRNLFEQFHRLAYIYFLVLAAMNQVPQLGVFGRETSILPLAFVLGVTAIKDGYEDFRRHRSDQTENHRSASVLSDRDFVPTRWKDIRVGQVIKVHTNDPIPCDMVLLSTSDPTGVAYIQTVNLDGESNLKTRYAKQETLKHGGVPTSGLIRCEKPNRNIYGFHANMDIDGKRVSLGPSNIVLRGCELKNTNWAIGVAVYTGRETKVMLNSSGAPSKRSRLEAHMNRETILLAVLLFLVCSIVTILGGIWLHVHRDELNDTPFYRKQDFSDREVGKYNYYGIGWEVVFTFLKSVIVFQVMIPIALYVSMELVRLGQAFFMIQDDSMRDAATHKRFQCRALNINEDLGQIKYVFSDKTGTLTENKMEFRCASVRGTDYSRTGDEDDDNGYSTIAVDEQEWKPKMRVKVDEELVQLLRSGEKTEKRERARDFVLGLAACNTIVPLVVDTEDPRVRLIDYQGESPDEQALAYAAAAYGFVLLERTSGHIVIDVLGHRQRFDVLGLHEFDSDRKRMSVIVGCPDKTVKLFVKGADSSMFGVIDKSRNLEIVRATESHLYSYSSIGLRTLVVGMRELSSSEFVEWQSAYEKANTALFGRAGLLRAVAANIETNLQLLGASGIEDKLQAGVPEAIESLRQAGIKVWVLTGDKQETAISIGYSCKLLTSDMTQIIINSHSKESCRKSLLDAIAMTTKFSASNAARNGPGDVGSSKAPLALIIDGTSLVYILETELEEEIFKVATACDVVLCCRVAPLQKAGIVALIKNRTSDMTLAIGDGANDVSMIQMADVGIGISGQEGRQAVMASDFAMGQFRFLVPLLLVHGHWNYQRMAYMILYNFYRNAVFVFCLFWYVLYTAFSLTTAVTEWSSVLYSVIYTALPTIVVGILDKDLSRKTLMKHPQLYGAGQREERYNLKMFILTMMDTIWQSAAIFFIPFLAYRHSTVDISGIGDLWTLAVVILVNLHLGMDIFRWNWVTHASIWGCIVATAICVIIIDCIPVLPGYWAIFEMMKEGLFWFCLLGIIFVALIPRFVVKAFTEYFFPSDIQVAREMEKYGSLNAATATQEVQMSSYSNSHQRIP</sequence>
<feature type="binding site" evidence="14">
    <location>
        <position position="914"/>
    </location>
    <ligand>
        <name>Mg(2+)</name>
        <dbReference type="ChEBI" id="CHEBI:18420"/>
    </ligand>
</feature>
<dbReference type="GO" id="GO:0000287">
    <property type="term" value="F:magnesium ion binding"/>
    <property type="evidence" value="ECO:0007669"/>
    <property type="project" value="UniProtKB-UniRule"/>
</dbReference>
<comment type="subcellular location">
    <subcellularLocation>
        <location evidence="1 15">Membrane</location>
        <topology evidence="1 15">Multi-pass membrane protein</topology>
    </subcellularLocation>
</comment>
<dbReference type="Gene3D" id="3.40.50.1000">
    <property type="entry name" value="HAD superfamily/HAD-like"/>
    <property type="match status" value="1"/>
</dbReference>
<proteinExistence type="inferred from homology"/>
<feature type="binding site" evidence="13">
    <location>
        <position position="782"/>
    </location>
    <ligand>
        <name>ATP</name>
        <dbReference type="ChEBI" id="CHEBI:30616"/>
    </ligand>
</feature>
<feature type="transmembrane region" description="Helical" evidence="15">
    <location>
        <begin position="1146"/>
        <end position="1166"/>
    </location>
</feature>
<evidence type="ECO:0000256" key="1">
    <source>
        <dbReference type="ARBA" id="ARBA00004141"/>
    </source>
</evidence>
<dbReference type="SFLD" id="SFLDS00003">
    <property type="entry name" value="Haloacid_Dehalogenase"/>
    <property type="match status" value="1"/>
</dbReference>
<dbReference type="SFLD" id="SFLDF00027">
    <property type="entry name" value="p-type_atpase"/>
    <property type="match status" value="1"/>
</dbReference>
<dbReference type="Proteomes" id="UP001085076">
    <property type="component" value="Miscellaneous, Linkage group lg03"/>
</dbReference>
<keyword evidence="6 13" id="KW-0067">ATP-binding</keyword>
<evidence type="ECO:0000256" key="15">
    <source>
        <dbReference type="RuleBase" id="RU362033"/>
    </source>
</evidence>
<dbReference type="NCBIfam" id="TIGR01652">
    <property type="entry name" value="ATPase-Plipid"/>
    <property type="match status" value="1"/>
</dbReference>
<gene>
    <name evidence="19" type="ORF">J5N97_014604</name>
</gene>
<feature type="binding site" evidence="14">
    <location>
        <position position="495"/>
    </location>
    <ligand>
        <name>Mg(2+)</name>
        <dbReference type="ChEBI" id="CHEBI:18420"/>
    </ligand>
</feature>
<dbReference type="SUPFAM" id="SSF81665">
    <property type="entry name" value="Calcium ATPase, transmembrane domain M"/>
    <property type="match status" value="1"/>
</dbReference>
<feature type="transmembrane region" description="Helical" evidence="15">
    <location>
        <begin position="368"/>
        <end position="391"/>
    </location>
</feature>
<dbReference type="InterPro" id="IPR023214">
    <property type="entry name" value="HAD_sf"/>
</dbReference>
<keyword evidence="10 15" id="KW-0472">Membrane</keyword>
<dbReference type="Gene3D" id="3.40.1110.10">
    <property type="entry name" value="Calcium-transporting ATPase, cytoplasmic domain N"/>
    <property type="match status" value="1"/>
</dbReference>
<dbReference type="AlphaFoldDB" id="A0A9D5CSQ2"/>
<feature type="binding site" evidence="13">
    <location>
        <position position="781"/>
    </location>
    <ligand>
        <name>ATP</name>
        <dbReference type="ChEBI" id="CHEBI:30616"/>
    </ligand>
</feature>
<feature type="domain" description="P-type ATPase N-terminal" evidence="17">
    <location>
        <begin position="109"/>
        <end position="176"/>
    </location>
</feature>
<feature type="transmembrane region" description="Helical" evidence="15">
    <location>
        <begin position="1115"/>
        <end position="1140"/>
    </location>
</feature>
<evidence type="ECO:0000259" key="17">
    <source>
        <dbReference type="Pfam" id="PF16209"/>
    </source>
</evidence>
<keyword evidence="9 15" id="KW-1133">Transmembrane helix</keyword>
<dbReference type="SUPFAM" id="SSF81660">
    <property type="entry name" value="Metal cation-transporting ATPase, ATP-binding domain N"/>
    <property type="match status" value="1"/>
</dbReference>
<dbReference type="PANTHER" id="PTHR24092">
    <property type="entry name" value="PROBABLE PHOSPHOLIPID-TRANSPORTING ATPASE"/>
    <property type="match status" value="1"/>
</dbReference>
<dbReference type="SFLD" id="SFLDG00002">
    <property type="entry name" value="C1.7:_P-type_atpase_like"/>
    <property type="match status" value="1"/>
</dbReference>
<dbReference type="CDD" id="cd02073">
    <property type="entry name" value="P-type_ATPase_APLT_Dnf-like"/>
    <property type="match status" value="1"/>
</dbReference>
<evidence type="ECO:0000256" key="6">
    <source>
        <dbReference type="ARBA" id="ARBA00022840"/>
    </source>
</evidence>
<dbReference type="GO" id="GO:0140326">
    <property type="term" value="F:ATPase-coupled intramembrane lipid transporter activity"/>
    <property type="evidence" value="ECO:0007669"/>
    <property type="project" value="UniProtKB-EC"/>
</dbReference>
<dbReference type="SUPFAM" id="SSF81653">
    <property type="entry name" value="Calcium ATPase, transduction domain A"/>
    <property type="match status" value="1"/>
</dbReference>
<dbReference type="FunFam" id="3.40.1110.10:FF:000025">
    <property type="entry name" value="Phospholipid-transporting ATPase"/>
    <property type="match status" value="1"/>
</dbReference>
<dbReference type="Gene3D" id="2.70.150.10">
    <property type="entry name" value="Calcium-transporting ATPase, cytoplasmic transduction domain A"/>
    <property type="match status" value="1"/>
</dbReference>
<feature type="binding site" evidence="13">
    <location>
        <position position="890"/>
    </location>
    <ligand>
        <name>ATP</name>
        <dbReference type="ChEBI" id="CHEBI:30616"/>
    </ligand>
</feature>
<dbReference type="SUPFAM" id="SSF56784">
    <property type="entry name" value="HAD-like"/>
    <property type="match status" value="1"/>
</dbReference>
<reference evidence="19" key="2">
    <citation type="journal article" date="2022" name="Hortic Res">
        <title>The genome of Dioscorea zingiberensis sheds light on the biosynthesis, origin and evolution of the medicinally important diosgenin saponins.</title>
        <authorList>
            <person name="Li Y."/>
            <person name="Tan C."/>
            <person name="Li Z."/>
            <person name="Guo J."/>
            <person name="Li S."/>
            <person name="Chen X."/>
            <person name="Wang C."/>
            <person name="Dai X."/>
            <person name="Yang H."/>
            <person name="Song W."/>
            <person name="Hou L."/>
            <person name="Xu J."/>
            <person name="Tong Z."/>
            <person name="Xu A."/>
            <person name="Yuan X."/>
            <person name="Wang W."/>
            <person name="Yang Q."/>
            <person name="Chen L."/>
            <person name="Sun Z."/>
            <person name="Wang K."/>
            <person name="Pan B."/>
            <person name="Chen J."/>
            <person name="Bao Y."/>
            <person name="Liu F."/>
            <person name="Qi X."/>
            <person name="Gang D.R."/>
            <person name="Wen J."/>
            <person name="Li J."/>
        </authorList>
    </citation>
    <scope>NUCLEOTIDE SEQUENCE</scope>
    <source>
        <strain evidence="19">Dzin_1.0</strain>
    </source>
</reference>
<dbReference type="InterPro" id="IPR006539">
    <property type="entry name" value="P-type_ATPase_IV"/>
</dbReference>
<comment type="caution">
    <text evidence="19">The sequence shown here is derived from an EMBL/GenBank/DDBJ whole genome shotgun (WGS) entry which is preliminary data.</text>
</comment>
<evidence type="ECO:0000259" key="18">
    <source>
        <dbReference type="Pfam" id="PF16212"/>
    </source>
</evidence>
<dbReference type="InterPro" id="IPR032631">
    <property type="entry name" value="P-type_ATPase_N"/>
</dbReference>
<dbReference type="InterPro" id="IPR044492">
    <property type="entry name" value="P_typ_ATPase_HD_dom"/>
</dbReference>
<feature type="binding site" evidence="14">
    <location>
        <position position="493"/>
    </location>
    <ligand>
        <name>Mg(2+)</name>
        <dbReference type="ChEBI" id="CHEBI:18420"/>
    </ligand>
</feature>
<dbReference type="Pfam" id="PF13246">
    <property type="entry name" value="Cation_ATPase"/>
    <property type="match status" value="1"/>
</dbReference>
<evidence type="ECO:0000256" key="5">
    <source>
        <dbReference type="ARBA" id="ARBA00022741"/>
    </source>
</evidence>
<dbReference type="EC" id="7.6.2.1" evidence="15"/>
<feature type="binding site" evidence="13">
    <location>
        <position position="666"/>
    </location>
    <ligand>
        <name>ATP</name>
        <dbReference type="ChEBI" id="CHEBI:30616"/>
    </ligand>
</feature>
<feature type="compositionally biased region" description="Polar residues" evidence="16">
    <location>
        <begin position="53"/>
        <end position="62"/>
    </location>
</feature>
<comment type="catalytic activity">
    <reaction evidence="11 15">
        <text>ATP + H2O + phospholipidSide 1 = ADP + phosphate + phospholipidSide 2.</text>
        <dbReference type="EC" id="7.6.2.1"/>
    </reaction>
</comment>
<evidence type="ECO:0000256" key="14">
    <source>
        <dbReference type="PIRSR" id="PIRSR606539-3"/>
    </source>
</evidence>
<keyword evidence="5 13" id="KW-0547">Nucleotide-binding</keyword>